<evidence type="ECO:0000256" key="4">
    <source>
        <dbReference type="ARBA" id="ARBA00023088"/>
    </source>
</evidence>
<dbReference type="Pfam" id="PF00746">
    <property type="entry name" value="Gram_pos_anchor"/>
    <property type="match status" value="1"/>
</dbReference>
<keyword evidence="2" id="KW-0964">Secreted</keyword>
<keyword evidence="5" id="KW-0812">Transmembrane</keyword>
<dbReference type="STRING" id="1423778.FC70_GL001343"/>
<reference evidence="7 8" key="1">
    <citation type="journal article" date="2015" name="Genome Announc.">
        <title>Expanding the biotechnology potential of lactobacilli through comparative genomics of 213 strains and associated genera.</title>
        <authorList>
            <person name="Sun Z."/>
            <person name="Harris H.M."/>
            <person name="McCann A."/>
            <person name="Guo C."/>
            <person name="Argimon S."/>
            <person name="Zhang W."/>
            <person name="Yang X."/>
            <person name="Jeffery I.B."/>
            <person name="Cooney J.C."/>
            <person name="Kagawa T.F."/>
            <person name="Liu W."/>
            <person name="Song Y."/>
            <person name="Salvetti E."/>
            <person name="Wrobel A."/>
            <person name="Rasinkangas P."/>
            <person name="Parkhill J."/>
            <person name="Rea M.C."/>
            <person name="O'Sullivan O."/>
            <person name="Ritari J."/>
            <person name="Douillard F.P."/>
            <person name="Paul Ross R."/>
            <person name="Yang R."/>
            <person name="Briner A.E."/>
            <person name="Felis G.E."/>
            <person name="de Vos W.M."/>
            <person name="Barrangou R."/>
            <person name="Klaenhammer T.R."/>
            <person name="Caufield P.W."/>
            <person name="Cui Y."/>
            <person name="Zhang H."/>
            <person name="O'Toole P.W."/>
        </authorList>
    </citation>
    <scope>NUCLEOTIDE SEQUENCE [LARGE SCALE GENOMIC DNA]</scope>
    <source>
        <strain evidence="7 8">DSM 15707</strain>
    </source>
</reference>
<evidence type="ECO:0000256" key="5">
    <source>
        <dbReference type="SAM" id="Phobius"/>
    </source>
</evidence>
<evidence type="ECO:0000313" key="7">
    <source>
        <dbReference type="EMBL" id="KRL55739.1"/>
    </source>
</evidence>
<accession>A0A0R1RQV0</accession>
<keyword evidence="4" id="KW-0572">Peptidoglycan-anchor</keyword>
<keyword evidence="5" id="KW-0472">Membrane</keyword>
<dbReference type="EMBL" id="AZFE01000031">
    <property type="protein sequence ID" value="KRL55739.1"/>
    <property type="molecule type" value="Genomic_DNA"/>
</dbReference>
<sequence>MGDTDTEYNVVYTKNSPTITTDTVNKTVHYVDVDGNKMADDFTSSANFTTSTDAVTGKATTTSTNDVLGHQANPVINGYTVTTNPAAATTDQTVKSGDTDTEYTVVYTKNSPTTTTDTVNKIVHYVDADGNQLANDFTSSADFTSSTDAVTGKTTTTSTNDVLGHQANPVINGYTITTNPTEATTDQTVKSGDTDTEYTVVYTKNAPIITTDTVNKTVHYVDADGNKLADDFTSSADFTTSTDAVTGKTTTSSTNDVLGHQVNPEIPGYTVTTNPAEATTDQTVKSGDTDAEYTVIYTKNTPTTTTDTVNKTIHYVDADGNQLANDFTSQADFTTSTDAVTGKTTTTSTNDILGHQANPVINGYTVTTNPAQATTDQTAKLGDTDAEYTVVYTKNAPTTTTDTTTPKTTDEVSVTPKQPTVTQPVAVIPTAPTKNTVTPVTTTANPVVTTTTNTLPQTGEKSSPLMLVAGLSMLMMIMSFLGIEIKKQH</sequence>
<evidence type="ECO:0000256" key="1">
    <source>
        <dbReference type="ARBA" id="ARBA00022512"/>
    </source>
</evidence>
<dbReference type="Gene3D" id="2.60.40.4300">
    <property type="match status" value="4"/>
</dbReference>
<dbReference type="PATRIC" id="fig|1423778.4.peg.1380"/>
<keyword evidence="1" id="KW-0134">Cell wall</keyword>
<comment type="caution">
    <text evidence="7">The sequence shown here is derived from an EMBL/GenBank/DDBJ whole genome shotgun (WGS) entry which is preliminary data.</text>
</comment>
<feature type="transmembrane region" description="Helical" evidence="5">
    <location>
        <begin position="465"/>
        <end position="483"/>
    </location>
</feature>
<proteinExistence type="predicted"/>
<gene>
    <name evidence="7" type="ORF">FC70_GL001343</name>
</gene>
<keyword evidence="3" id="KW-0732">Signal</keyword>
<organism evidence="7 8">
    <name type="scientific">Paucilactobacillus oligofermentans DSM 15707 = LMG 22743</name>
    <dbReference type="NCBI Taxonomy" id="1423778"/>
    <lineage>
        <taxon>Bacteria</taxon>
        <taxon>Bacillati</taxon>
        <taxon>Bacillota</taxon>
        <taxon>Bacilli</taxon>
        <taxon>Lactobacillales</taxon>
        <taxon>Lactobacillaceae</taxon>
        <taxon>Paucilactobacillus</taxon>
    </lineage>
</organism>
<evidence type="ECO:0000256" key="3">
    <source>
        <dbReference type="ARBA" id="ARBA00022729"/>
    </source>
</evidence>
<dbReference type="NCBIfam" id="TIGR01167">
    <property type="entry name" value="LPXTG_anchor"/>
    <property type="match status" value="1"/>
</dbReference>
<protein>
    <submittedName>
        <fullName evidence="7">Cell surface protein</fullName>
    </submittedName>
</protein>
<keyword evidence="5" id="KW-1133">Transmembrane helix</keyword>
<dbReference type="PROSITE" id="PS50847">
    <property type="entry name" value="GRAM_POS_ANCHORING"/>
    <property type="match status" value="1"/>
</dbReference>
<name>A0A0R1RQV0_9LACO</name>
<dbReference type="OrthoDB" id="2300791at2"/>
<dbReference type="Pfam" id="PF17966">
    <property type="entry name" value="Muc_B2"/>
    <property type="match status" value="4"/>
</dbReference>
<evidence type="ECO:0000259" key="6">
    <source>
        <dbReference type="PROSITE" id="PS50847"/>
    </source>
</evidence>
<evidence type="ECO:0000256" key="2">
    <source>
        <dbReference type="ARBA" id="ARBA00022525"/>
    </source>
</evidence>
<evidence type="ECO:0000313" key="8">
    <source>
        <dbReference type="Proteomes" id="UP000051697"/>
    </source>
</evidence>
<dbReference type="InterPro" id="IPR019931">
    <property type="entry name" value="LPXTG_anchor"/>
</dbReference>
<keyword evidence="8" id="KW-1185">Reference proteome</keyword>
<feature type="domain" description="Gram-positive cocci surface proteins LPxTG" evidence="6">
    <location>
        <begin position="455"/>
        <end position="489"/>
    </location>
</feature>
<dbReference type="Proteomes" id="UP000051697">
    <property type="component" value="Unassembled WGS sequence"/>
</dbReference>
<dbReference type="AlphaFoldDB" id="A0A0R1RQV0"/>
<dbReference type="InterPro" id="IPR041495">
    <property type="entry name" value="Mub_B2"/>
</dbReference>